<evidence type="ECO:0000256" key="1">
    <source>
        <dbReference type="SAM" id="MobiDB-lite"/>
    </source>
</evidence>
<organism evidence="2 3">
    <name type="scientific">Neorhizobium phenanthreniclasticum</name>
    <dbReference type="NCBI Taxonomy" id="3157917"/>
    <lineage>
        <taxon>Bacteria</taxon>
        <taxon>Pseudomonadati</taxon>
        <taxon>Pseudomonadota</taxon>
        <taxon>Alphaproteobacteria</taxon>
        <taxon>Hyphomicrobiales</taxon>
        <taxon>Rhizobiaceae</taxon>
        <taxon>Rhizobium/Agrobacterium group</taxon>
        <taxon>Neorhizobium</taxon>
    </lineage>
</organism>
<accession>A0ABV0MCK2</accession>
<sequence>MTMLASAEPRGLPGTVIDRVAFQRGDEGFPLDDVIVHAHDRTTGAKASLQIQVKRTISFAPTDAAFKKTAEQIARAIGATSFWDERNELAIATARASRKVHGAYQDVLRWARQMGSALEFFGRLNRTGAGNDDMRAFVRTLRDHLREAGADHGDETLWKVLGRLQILIFDFTAVGSASEELSRERASRVLAAEKADQASTLWTTLISITEEIAADGGDRDFERLSADLSPHGLAVAANARLKNVRAAIWESSSLALADIDYRIGDSTLARTERIEAVNSALQSGRYVEIRGEAGVGKSGILRQLAEQYSIEGRIIVLAPGRTPLRGWPQMRVELGFDGSLHELLSDLAADGGASLFLDNLDSFSEQERKTVNDLLRESSRIPGMTVIATARRNFGIDEQSWLDVDAIKVLDPATPVIIDELNSSEVEELSDAQHRLAFLLADNHPARKVVRNLYRLSRQIAQPQGLPIPTSELDMAEHWWRSADGPRNEGHRLRARVLRSLASMAIKGEFVLDASNLDASALDSLVRSETLRDLGNDRVAFRHDVLREWAIGNLLSADPHSFDELSLGKPATAVVGRGVELAARFALERGEFAGGWGKVLERLSTPDIHGSWRRAALLAIVHSEAATELLRREAGTLLENDAGLLHELIRTVMAVDVEPASSLFLQIGIKPEQIPPGLFLPNRASWLHLILWLIDLGASVPAKIIDDIAELYTSWMLATFGQDRLTPILLSCLHRWLVDIEDDDRQAERQMSYTGSFGFFDGQPVAEKLRTGLLLFASKSPDLAIDYLERIRKYKYDRGIIAGLLKFSGSLAQAAPKQLAELMAGSLIAVEPEDPFERSSQRLGPFTYLDSQFLPDGPTRGPFLELLRHSTPDGLGLVKRLVNHAIAFGSGGRDPGTDGFVLILDGEERFFPWRNTYRWSRGDSGYYAMGSSLMALEMWAHERIDVGDDFEDILKTVLGPVGSPAAFLLIAVDLIISHWPKSKEIATSFLASPELVSWDRNRVARDSFDTRDLFGLRAMRSDPASLAAEAALKSRPSRRLPLESLYHDYTINGPESLRLNLVGNLQLAAQRLGAPEPTANFADPEFMVQHALNLLEPANWIEQELQAEGGSVTRGRQYISPEIEATHIARMNEGEASRIEHANLSALLTMAMDNSSGTPIDLPSRGVEWARKQSTITGETACDDDSDDEAFVNQEAIRAAALILLRDGSDELRQKHGAWAEELLTKALGAKDDAAHRVRGGLRFNPVATAFAGLAELYLRDPTTARVRLLLDIAARESPAGAHGLATVIGKLNVHDERLPRAILRCALNACIKPIKLWDDPDESEKQRADYATRQAAVVNAEIAWLKGENETEPQWPEFSTEDEARGNRRNRRRLTLGKAPTSAPKQRKFIRASTFIDDQAAALWMSTLQIVTDVSNIVWVRDLLSAYKDFSASLNGKGLDTDEELSRTAYEWNAQYYPLLAKSLGGLSISEVGAFSLNDIISLPDEPFFDVMQVFLRAVDLVYFRSGELDDVAPEIRRQLTERLIGTRGWDRHVGRASGTVEVHLGPALATLLFNDYVLTQTSTYLRHEDLARFNRIIPQLQDFLARSPSFFTAIFTMNTLEAMPEASLLPLLVAGSRAWLTAYPDNVDLWIERKLGQRICAWLGEILTSSPNALASDQPVRDEVDNLLALLVRAGVPEARQFEGILAGELPR</sequence>
<name>A0ABV0MCK2_9HYPH</name>
<dbReference type="EMBL" id="JBEAAL010000049">
    <property type="protein sequence ID" value="MEQ1409622.1"/>
    <property type="molecule type" value="Genomic_DNA"/>
</dbReference>
<keyword evidence="2" id="KW-0067">ATP-binding</keyword>
<evidence type="ECO:0000313" key="2">
    <source>
        <dbReference type="EMBL" id="MEQ1409622.1"/>
    </source>
</evidence>
<evidence type="ECO:0000313" key="3">
    <source>
        <dbReference type="Proteomes" id="UP001496627"/>
    </source>
</evidence>
<feature type="region of interest" description="Disordered" evidence="1">
    <location>
        <begin position="1350"/>
        <end position="1381"/>
    </location>
</feature>
<proteinExistence type="predicted"/>
<dbReference type="RefSeq" id="WP_227705937.1">
    <property type="nucleotide sequence ID" value="NZ_JBEAAL010000049.1"/>
</dbReference>
<dbReference type="Proteomes" id="UP001496627">
    <property type="component" value="Unassembled WGS sequence"/>
</dbReference>
<reference evidence="2 3" key="1">
    <citation type="submission" date="2024-05" db="EMBL/GenBank/DDBJ databases">
        <title>Neorhizobium sp. Rsf11, a plant growth promoting and heavy metal resistant PAH-degrader.</title>
        <authorList>
            <person name="Golubev S.N."/>
            <person name="Muratova A.Y."/>
            <person name="Markelova M.I."/>
        </authorList>
    </citation>
    <scope>NUCLEOTIDE SEQUENCE [LARGE SCALE GENOMIC DNA]</scope>
    <source>
        <strain evidence="2 3">Rsf11</strain>
    </source>
</reference>
<keyword evidence="2" id="KW-0547">Nucleotide-binding</keyword>
<dbReference type="InterPro" id="IPR027417">
    <property type="entry name" value="P-loop_NTPase"/>
</dbReference>
<gene>
    <name evidence="2" type="ORF">ABK249_32480</name>
</gene>
<keyword evidence="3" id="KW-1185">Reference proteome</keyword>
<dbReference type="GO" id="GO:0005524">
    <property type="term" value="F:ATP binding"/>
    <property type="evidence" value="ECO:0007669"/>
    <property type="project" value="UniProtKB-KW"/>
</dbReference>
<comment type="caution">
    <text evidence="2">The sequence shown here is derived from an EMBL/GenBank/DDBJ whole genome shotgun (WGS) entry which is preliminary data.</text>
</comment>
<dbReference type="SUPFAM" id="SSF52540">
    <property type="entry name" value="P-loop containing nucleoside triphosphate hydrolases"/>
    <property type="match status" value="1"/>
</dbReference>
<protein>
    <submittedName>
        <fullName evidence="2">ATP-binding protein</fullName>
    </submittedName>
</protein>